<evidence type="ECO:0000313" key="3">
    <source>
        <dbReference type="Proteomes" id="UP000029665"/>
    </source>
</evidence>
<keyword evidence="3" id="KW-1185">Reference proteome</keyword>
<gene>
    <name evidence="2" type="ORF">BN946_scf184962.g37</name>
</gene>
<protein>
    <submittedName>
        <fullName evidence="2">Uncharacterized protein</fullName>
    </submittedName>
</protein>
<proteinExistence type="predicted"/>
<dbReference type="Proteomes" id="UP000029665">
    <property type="component" value="Unassembled WGS sequence"/>
</dbReference>
<accession>A0A060SIN0</accession>
<organism evidence="2 3">
    <name type="scientific">Pycnoporus cinnabarinus</name>
    <name type="common">Cinnabar-red polypore</name>
    <name type="synonym">Trametes cinnabarina</name>
    <dbReference type="NCBI Taxonomy" id="5643"/>
    <lineage>
        <taxon>Eukaryota</taxon>
        <taxon>Fungi</taxon>
        <taxon>Dikarya</taxon>
        <taxon>Basidiomycota</taxon>
        <taxon>Agaricomycotina</taxon>
        <taxon>Agaricomycetes</taxon>
        <taxon>Polyporales</taxon>
        <taxon>Polyporaceae</taxon>
        <taxon>Trametes</taxon>
    </lineage>
</organism>
<reference evidence="2" key="1">
    <citation type="submission" date="2014-01" db="EMBL/GenBank/DDBJ databases">
        <title>The genome of the white-rot fungus Pycnoporus cinnabarinus: a basidiomycete model with a versatile arsenal for lignocellulosic biomass breakdown.</title>
        <authorList>
            <person name="Levasseur A."/>
            <person name="Lomascolo A."/>
            <person name="Ruiz-Duenas F.J."/>
            <person name="Uzan E."/>
            <person name="Piumi F."/>
            <person name="Kues U."/>
            <person name="Ram A.F.J."/>
            <person name="Murat C."/>
            <person name="Haon M."/>
            <person name="Benoit I."/>
            <person name="Arfi Y."/>
            <person name="Chevret D."/>
            <person name="Drula E."/>
            <person name="Kwon M.J."/>
            <person name="Gouret P."/>
            <person name="Lesage-Meessen L."/>
            <person name="Lombard V."/>
            <person name="Mariette J."/>
            <person name="Noirot C."/>
            <person name="Park J."/>
            <person name="Patyshakuliyeva A."/>
            <person name="Wieneger R.A.B."/>
            <person name="Wosten H.A.B."/>
            <person name="Martin F."/>
            <person name="Coutinho P.M."/>
            <person name="de Vries R."/>
            <person name="Martinez A.T."/>
            <person name="Klopp C."/>
            <person name="Pontarotti P."/>
            <person name="Henrissat B."/>
            <person name="Record E."/>
        </authorList>
    </citation>
    <scope>NUCLEOTIDE SEQUENCE [LARGE SCALE GENOMIC DNA]</scope>
    <source>
        <strain evidence="2">BRFM137</strain>
    </source>
</reference>
<dbReference type="HOGENOM" id="CLU_1332539_0_0_1"/>
<name>A0A060SIN0_PYCCI</name>
<feature type="compositionally biased region" description="Polar residues" evidence="1">
    <location>
        <begin position="9"/>
        <end position="20"/>
    </location>
</feature>
<dbReference type="OrthoDB" id="10526032at2759"/>
<dbReference type="AlphaFoldDB" id="A0A060SIN0"/>
<dbReference type="OMA" id="CPKLAFR"/>
<comment type="caution">
    <text evidence="2">The sequence shown here is derived from an EMBL/GenBank/DDBJ whole genome shotgun (WGS) entry which is preliminary data.</text>
</comment>
<dbReference type="EMBL" id="CCBP010000110">
    <property type="protein sequence ID" value="CDO72094.1"/>
    <property type="molecule type" value="Genomic_DNA"/>
</dbReference>
<sequence>MDSPHIHSTPLNNKASTNYSRSKEPGHSSLANEFRVRVGQYRAAIVEDMAHKAVRLEIEEFVTHLLKAPGPFSSDTRPTLNFIPFESIANAADMLESEISTLFVVNKHDLAPDLKMALSEYCADKGDSENQKIDAAFFHPGFIPTDGRPHWGDQMVPVEFKAHGTANDPYDDRQPTTVDAHAQTRKQVCGQIIHYAEKIFEYQLLN</sequence>
<evidence type="ECO:0000256" key="1">
    <source>
        <dbReference type="SAM" id="MobiDB-lite"/>
    </source>
</evidence>
<feature type="region of interest" description="Disordered" evidence="1">
    <location>
        <begin position="1"/>
        <end position="28"/>
    </location>
</feature>
<evidence type="ECO:0000313" key="2">
    <source>
        <dbReference type="EMBL" id="CDO72094.1"/>
    </source>
</evidence>